<dbReference type="InterPro" id="IPR010994">
    <property type="entry name" value="RuvA_2-like"/>
</dbReference>
<evidence type="ECO:0000259" key="2">
    <source>
        <dbReference type="SMART" id="SM00278"/>
    </source>
</evidence>
<proteinExistence type="predicted"/>
<dbReference type="EMBL" id="JAIOIU010000024">
    <property type="protein sequence ID" value="MBZ0158892.1"/>
    <property type="molecule type" value="Genomic_DNA"/>
</dbReference>
<keyword evidence="1" id="KW-0812">Transmembrane</keyword>
<accession>A0AAJ1EJQ5</accession>
<evidence type="ECO:0000256" key="1">
    <source>
        <dbReference type="SAM" id="Phobius"/>
    </source>
</evidence>
<reference evidence="3 4" key="1">
    <citation type="journal article" date="2021" name="bioRxiv">
        <title>Unraveling nitrogen, sulfur and carbon metabolic pathways and microbial community transcriptional responses to substrate deprivation and toxicity stresses in a bioreactor mimicking anoxic brackish coastal sediment conditions.</title>
        <authorList>
            <person name="Martins P.D."/>
            <person name="Echeveste M.J."/>
            <person name="Arshad A."/>
            <person name="Kurth J."/>
            <person name="Ouboter H."/>
            <person name="Jetten M.S.M."/>
            <person name="Welte C.U."/>
        </authorList>
    </citation>
    <scope>NUCLEOTIDE SEQUENCE [LARGE SCALE GENOMIC DNA]</scope>
    <source>
        <strain evidence="3">MAG_38</strain>
    </source>
</reference>
<dbReference type="AlphaFoldDB" id="A0AAJ1EJQ5"/>
<feature type="domain" description="Helix-hairpin-helix DNA-binding motif class 1" evidence="2">
    <location>
        <begin position="80"/>
        <end position="99"/>
    </location>
</feature>
<dbReference type="Proteomes" id="UP001197609">
    <property type="component" value="Unassembled WGS sequence"/>
</dbReference>
<keyword evidence="1" id="KW-1133">Transmembrane helix</keyword>
<dbReference type="GO" id="GO:0015628">
    <property type="term" value="P:protein secretion by the type II secretion system"/>
    <property type="evidence" value="ECO:0007669"/>
    <property type="project" value="TreeGrafter"/>
</dbReference>
<feature type="transmembrane region" description="Helical" evidence="1">
    <location>
        <begin position="12"/>
        <end position="30"/>
    </location>
</feature>
<name>A0AAJ1EJQ5_9BACT</name>
<evidence type="ECO:0000313" key="4">
    <source>
        <dbReference type="Proteomes" id="UP001197609"/>
    </source>
</evidence>
<gene>
    <name evidence="3" type="ORF">K8G79_01885</name>
</gene>
<sequence>MKGMYTRRETIAAALFGIAVAGIVWGPVMLRPFSSPHAVDLQTLHLPEDRLVQARISSAQTKVAKVKPAGRVDINHADAAALRGLPGIGPTLAQRIVMHRKAYGPFAGTRGLLEVDGIGPKRFDKIESWIVAR</sequence>
<dbReference type="Gene3D" id="1.10.150.320">
    <property type="entry name" value="Photosystem II 12 kDa extrinsic protein"/>
    <property type="match status" value="1"/>
</dbReference>
<dbReference type="GO" id="GO:0003677">
    <property type="term" value="F:DNA binding"/>
    <property type="evidence" value="ECO:0007669"/>
    <property type="project" value="InterPro"/>
</dbReference>
<dbReference type="SUPFAM" id="SSF47781">
    <property type="entry name" value="RuvA domain 2-like"/>
    <property type="match status" value="1"/>
</dbReference>
<organism evidence="3 4">
    <name type="scientific">Candidatus Methylomirabilis tolerans</name>
    <dbReference type="NCBI Taxonomy" id="3123416"/>
    <lineage>
        <taxon>Bacteria</taxon>
        <taxon>Candidatus Methylomirabilota</taxon>
        <taxon>Candidatus Methylomirabilia</taxon>
        <taxon>Candidatus Methylomirabilales</taxon>
        <taxon>Candidatus Methylomirabilaceae</taxon>
        <taxon>Candidatus Methylomirabilis</taxon>
    </lineage>
</organism>
<keyword evidence="1" id="KW-0472">Membrane</keyword>
<feature type="domain" description="Helix-hairpin-helix DNA-binding motif class 1" evidence="2">
    <location>
        <begin position="110"/>
        <end position="129"/>
    </location>
</feature>
<protein>
    <submittedName>
        <fullName evidence="3">Helix-hairpin-helix domain-containing protein</fullName>
    </submittedName>
</protein>
<comment type="caution">
    <text evidence="3">The sequence shown here is derived from an EMBL/GenBank/DDBJ whole genome shotgun (WGS) entry which is preliminary data.</text>
</comment>
<dbReference type="InterPro" id="IPR003583">
    <property type="entry name" value="Hlx-hairpin-Hlx_DNA-bd_motif"/>
</dbReference>
<dbReference type="PANTHER" id="PTHR21180:SF32">
    <property type="entry name" value="ENDONUCLEASE_EXONUCLEASE_PHOSPHATASE FAMILY DOMAIN-CONTAINING PROTEIN 1"/>
    <property type="match status" value="1"/>
</dbReference>
<dbReference type="GO" id="GO:0006281">
    <property type="term" value="P:DNA repair"/>
    <property type="evidence" value="ECO:0007669"/>
    <property type="project" value="InterPro"/>
</dbReference>
<dbReference type="Pfam" id="PF12836">
    <property type="entry name" value="HHH_3"/>
    <property type="match status" value="1"/>
</dbReference>
<evidence type="ECO:0000313" key="3">
    <source>
        <dbReference type="EMBL" id="MBZ0158892.1"/>
    </source>
</evidence>
<dbReference type="SMART" id="SM00278">
    <property type="entry name" value="HhH1"/>
    <property type="match status" value="2"/>
</dbReference>
<dbReference type="InterPro" id="IPR051675">
    <property type="entry name" value="Endo/Exo/Phosphatase_dom_1"/>
</dbReference>
<dbReference type="PANTHER" id="PTHR21180">
    <property type="entry name" value="ENDONUCLEASE/EXONUCLEASE/PHOSPHATASE FAMILY DOMAIN-CONTAINING PROTEIN 1"/>
    <property type="match status" value="1"/>
</dbReference>
<dbReference type="GO" id="GO:0015627">
    <property type="term" value="C:type II protein secretion system complex"/>
    <property type="evidence" value="ECO:0007669"/>
    <property type="project" value="TreeGrafter"/>
</dbReference>